<dbReference type="PROSITE" id="PS50297">
    <property type="entry name" value="ANK_REP_REGION"/>
    <property type="match status" value="1"/>
</dbReference>
<keyword evidence="6 11" id="KW-0040">ANK repeat</keyword>
<dbReference type="PANTHER" id="PTHR47143:SF1">
    <property type="entry name" value="ION_TRANS DOMAIN-CONTAINING PROTEIN"/>
    <property type="match status" value="1"/>
</dbReference>
<keyword evidence="4" id="KW-0677">Repeat</keyword>
<feature type="transmembrane region" description="Helical" evidence="12">
    <location>
        <begin position="266"/>
        <end position="286"/>
    </location>
</feature>
<dbReference type="GO" id="GO:0005216">
    <property type="term" value="F:monoatomic ion channel activity"/>
    <property type="evidence" value="ECO:0007669"/>
    <property type="project" value="InterPro"/>
</dbReference>
<evidence type="ECO:0000256" key="1">
    <source>
        <dbReference type="ARBA" id="ARBA00004141"/>
    </source>
</evidence>
<evidence type="ECO:0000256" key="6">
    <source>
        <dbReference type="ARBA" id="ARBA00023043"/>
    </source>
</evidence>
<feature type="transmembrane region" description="Helical" evidence="12">
    <location>
        <begin position="361"/>
        <end position="384"/>
    </location>
</feature>
<proteinExistence type="predicted"/>
<dbReference type="Pfam" id="PF00520">
    <property type="entry name" value="Ion_trans"/>
    <property type="match status" value="1"/>
</dbReference>
<sequence length="579" mass="66171">MSCSCNICIRNVESCCAVLLNLSEVDVNIRNTKGETPLHVAAFNELEMCTEDLIRKGADCYIVSKNGDIPMSMIAAKIPDLYCKILDQSISISGSHHKCKDCIVKIDFRPLILTNDNAINGDEELRKRKCQNDNTLCNEVRLLNDLLSTDEETKQKIFSHPVVDIFLNQKGQRRKTTLIITVIFRLIWLLCYTNYIISVYLFNCPCRVYDWNEAGKNVLENELGNNLTTENTTLIPNDPSMEEMNGTNITDSAQKCFDATTVNFEFFLVLLFTIVRLSYDVMELFLSTRIHWRDIFQIIVMGMVFSTFFPTFAHQTTIPGGQYQLAALTVFVAWCMYLSVFGKFRKIGGYFEIYAQVLRRFVSIIPTFIFLYSAFALAFCVLFPKKSFFSSFGLSFIRVLIMTMGTDYEAMFYGVDFKDGSHGPVVGHLLYAAFVIVVSVLLLNLLIGLTVSDIQNLQKQAKMRQITIEITNMYNTEYIAYSDKLPPLIATPMRKSLSLAEKLVRGPQNEMYFQFKINDPRDTTVVDELKMSARPLVERIHNERQSVLCEQRTYFVLDKRSSMIYPSNLTKVTQGINSV</sequence>
<dbReference type="PANTHER" id="PTHR47143">
    <property type="entry name" value="TRANSIENT RECEPTOR POTENTIAL CATION CHANNEL PROTEIN PAINLESS"/>
    <property type="match status" value="1"/>
</dbReference>
<evidence type="ECO:0000313" key="14">
    <source>
        <dbReference type="EMBL" id="CAG7828824.1"/>
    </source>
</evidence>
<dbReference type="AlphaFoldDB" id="A0A8J2PPL2"/>
<evidence type="ECO:0000256" key="8">
    <source>
        <dbReference type="ARBA" id="ARBA00023136"/>
    </source>
</evidence>
<evidence type="ECO:0000256" key="4">
    <source>
        <dbReference type="ARBA" id="ARBA00022737"/>
    </source>
</evidence>
<evidence type="ECO:0000256" key="3">
    <source>
        <dbReference type="ARBA" id="ARBA00022692"/>
    </source>
</evidence>
<evidence type="ECO:0000256" key="2">
    <source>
        <dbReference type="ARBA" id="ARBA00022448"/>
    </source>
</evidence>
<keyword evidence="9" id="KW-0325">Glycoprotein</keyword>
<organism evidence="14 15">
    <name type="scientific">Allacma fusca</name>
    <dbReference type="NCBI Taxonomy" id="39272"/>
    <lineage>
        <taxon>Eukaryota</taxon>
        <taxon>Metazoa</taxon>
        <taxon>Ecdysozoa</taxon>
        <taxon>Arthropoda</taxon>
        <taxon>Hexapoda</taxon>
        <taxon>Collembola</taxon>
        <taxon>Symphypleona</taxon>
        <taxon>Sminthuridae</taxon>
        <taxon>Allacma</taxon>
    </lineage>
</organism>
<name>A0A8J2PPL2_9HEXA</name>
<keyword evidence="2" id="KW-0813">Transport</keyword>
<dbReference type="InterPro" id="IPR002110">
    <property type="entry name" value="Ankyrin_rpt"/>
</dbReference>
<keyword evidence="8 12" id="KW-0472">Membrane</keyword>
<evidence type="ECO:0000256" key="11">
    <source>
        <dbReference type="PROSITE-ProRule" id="PRU00023"/>
    </source>
</evidence>
<evidence type="ECO:0000256" key="9">
    <source>
        <dbReference type="ARBA" id="ARBA00023180"/>
    </source>
</evidence>
<dbReference type="InterPro" id="IPR005821">
    <property type="entry name" value="Ion_trans_dom"/>
</dbReference>
<dbReference type="Proteomes" id="UP000708208">
    <property type="component" value="Unassembled WGS sequence"/>
</dbReference>
<reference evidence="14" key="1">
    <citation type="submission" date="2021-06" db="EMBL/GenBank/DDBJ databases">
        <authorList>
            <person name="Hodson N. C."/>
            <person name="Mongue J. A."/>
            <person name="Jaron S. K."/>
        </authorList>
    </citation>
    <scope>NUCLEOTIDE SEQUENCE</scope>
</reference>
<comment type="caution">
    <text evidence="14">The sequence shown here is derived from an EMBL/GenBank/DDBJ whole genome shotgun (WGS) entry which is preliminary data.</text>
</comment>
<feature type="transmembrane region" description="Helical" evidence="12">
    <location>
        <begin position="178"/>
        <end position="202"/>
    </location>
</feature>
<keyword evidence="5 12" id="KW-1133">Transmembrane helix</keyword>
<gene>
    <name evidence="14" type="ORF">AFUS01_LOCUS38723</name>
</gene>
<dbReference type="GO" id="GO:0034703">
    <property type="term" value="C:cation channel complex"/>
    <property type="evidence" value="ECO:0007669"/>
    <property type="project" value="UniProtKB-ARBA"/>
</dbReference>
<comment type="subcellular location">
    <subcellularLocation>
        <location evidence="1">Membrane</location>
        <topology evidence="1">Multi-pass membrane protein</topology>
    </subcellularLocation>
</comment>
<evidence type="ECO:0000256" key="5">
    <source>
        <dbReference type="ARBA" id="ARBA00022989"/>
    </source>
</evidence>
<feature type="domain" description="Ion transport" evidence="13">
    <location>
        <begin position="264"/>
        <end position="461"/>
    </location>
</feature>
<keyword evidence="3 12" id="KW-0812">Transmembrane</keyword>
<evidence type="ECO:0000259" key="13">
    <source>
        <dbReference type="Pfam" id="PF00520"/>
    </source>
</evidence>
<evidence type="ECO:0000256" key="12">
    <source>
        <dbReference type="SAM" id="Phobius"/>
    </source>
</evidence>
<dbReference type="EMBL" id="CAJVCH010549013">
    <property type="protein sequence ID" value="CAG7828824.1"/>
    <property type="molecule type" value="Genomic_DNA"/>
</dbReference>
<evidence type="ECO:0000256" key="10">
    <source>
        <dbReference type="ARBA" id="ARBA00023303"/>
    </source>
</evidence>
<evidence type="ECO:0000313" key="15">
    <source>
        <dbReference type="Proteomes" id="UP000708208"/>
    </source>
</evidence>
<accession>A0A8J2PPL2</accession>
<protein>
    <recommendedName>
        <fullName evidence="13">Ion transport domain-containing protein</fullName>
    </recommendedName>
</protein>
<keyword evidence="7" id="KW-0406">Ion transport</keyword>
<feature type="transmembrane region" description="Helical" evidence="12">
    <location>
        <begin position="298"/>
        <end position="317"/>
    </location>
</feature>
<dbReference type="PROSITE" id="PS50088">
    <property type="entry name" value="ANK_REPEAT"/>
    <property type="match status" value="1"/>
</dbReference>
<dbReference type="Pfam" id="PF00023">
    <property type="entry name" value="Ank"/>
    <property type="match status" value="1"/>
</dbReference>
<feature type="transmembrane region" description="Helical" evidence="12">
    <location>
        <begin position="323"/>
        <end position="340"/>
    </location>
</feature>
<feature type="repeat" description="ANK" evidence="11">
    <location>
        <begin position="33"/>
        <end position="65"/>
    </location>
</feature>
<feature type="transmembrane region" description="Helical" evidence="12">
    <location>
        <begin position="429"/>
        <end position="454"/>
    </location>
</feature>
<dbReference type="OrthoDB" id="7464126at2759"/>
<keyword evidence="10" id="KW-0407">Ion channel</keyword>
<dbReference type="InterPro" id="IPR052076">
    <property type="entry name" value="TRP_cation_channel"/>
</dbReference>
<keyword evidence="15" id="KW-1185">Reference proteome</keyword>
<evidence type="ECO:0000256" key="7">
    <source>
        <dbReference type="ARBA" id="ARBA00023065"/>
    </source>
</evidence>